<dbReference type="EMBL" id="GGFM01009919">
    <property type="protein sequence ID" value="MBW30670.1"/>
    <property type="molecule type" value="Transcribed_RNA"/>
</dbReference>
<reference evidence="1" key="1">
    <citation type="submission" date="2018-01" db="EMBL/GenBank/DDBJ databases">
        <title>An insight into the sialome of Amazonian anophelines.</title>
        <authorList>
            <person name="Ribeiro J.M."/>
            <person name="Scarpassa V."/>
            <person name="Calvo E."/>
        </authorList>
    </citation>
    <scope>NUCLEOTIDE SEQUENCE</scope>
    <source>
        <tissue evidence="1">Salivary glands</tissue>
    </source>
</reference>
<proteinExistence type="predicted"/>
<organism evidence="1">
    <name type="scientific">Anopheles braziliensis</name>
    <dbReference type="NCBI Taxonomy" id="58242"/>
    <lineage>
        <taxon>Eukaryota</taxon>
        <taxon>Metazoa</taxon>
        <taxon>Ecdysozoa</taxon>
        <taxon>Arthropoda</taxon>
        <taxon>Hexapoda</taxon>
        <taxon>Insecta</taxon>
        <taxon>Pterygota</taxon>
        <taxon>Neoptera</taxon>
        <taxon>Endopterygota</taxon>
        <taxon>Diptera</taxon>
        <taxon>Nematocera</taxon>
        <taxon>Culicoidea</taxon>
        <taxon>Culicidae</taxon>
        <taxon>Anophelinae</taxon>
        <taxon>Anopheles</taxon>
    </lineage>
</organism>
<protein>
    <submittedName>
        <fullName evidence="1">Putative secreted peptide</fullName>
    </submittedName>
</protein>
<name>A0A2M3ZQE4_9DIPT</name>
<sequence>MVGWLAVAVAVAAVELLLLVRKHQHTQHSQAENTRSRRCDCFCARYCSAVLNLMVITFINGTRRSRQADWRARGWTALGATHVKVAQRVLRWHPETAERWLVEDLSADNNVATTRQTHAGCTCTRIFW</sequence>
<evidence type="ECO:0000313" key="1">
    <source>
        <dbReference type="EMBL" id="MBW30670.1"/>
    </source>
</evidence>
<accession>A0A2M3ZQE4</accession>
<dbReference type="AlphaFoldDB" id="A0A2M3ZQE4"/>